<name>A0ABX1NVT1_9RHOO</name>
<dbReference type="GO" id="GO:0016787">
    <property type="term" value="F:hydrolase activity"/>
    <property type="evidence" value="ECO:0007669"/>
    <property type="project" value="UniProtKB-KW"/>
</dbReference>
<sequence length="197" mass="21231">MTTPTILIVPGLRDHVAEHWQTLLEQKLPNARSVPPLEHDKLSRDARVAALDRALADIDGPVILVAHSAGVMITVHWAQQHDRPILGALLAAPADLESPFPPGYPTTDALRDNGWLPIPRKPLPFPSIVAASTNDPLGKLERVTEFAGDWGSRLENVGAVGHLNPAAGFGEWPRAEELIAELLAGAVHHHHRAGSVL</sequence>
<organism evidence="1 2">
    <name type="scientific">Aromatoleum bremense</name>
    <dbReference type="NCBI Taxonomy" id="76115"/>
    <lineage>
        <taxon>Bacteria</taxon>
        <taxon>Pseudomonadati</taxon>
        <taxon>Pseudomonadota</taxon>
        <taxon>Betaproteobacteria</taxon>
        <taxon>Rhodocyclales</taxon>
        <taxon>Rhodocyclaceae</taxon>
        <taxon>Aromatoleum</taxon>
    </lineage>
</organism>
<dbReference type="Gene3D" id="3.40.50.1820">
    <property type="entry name" value="alpha/beta hydrolase"/>
    <property type="match status" value="1"/>
</dbReference>
<dbReference type="Proteomes" id="UP000633943">
    <property type="component" value="Unassembled WGS sequence"/>
</dbReference>
<comment type="caution">
    <text evidence="1">The sequence shown here is derived from an EMBL/GenBank/DDBJ whole genome shotgun (WGS) entry which is preliminary data.</text>
</comment>
<dbReference type="InterPro" id="IPR029058">
    <property type="entry name" value="AB_hydrolase_fold"/>
</dbReference>
<dbReference type="InterPro" id="IPR010662">
    <property type="entry name" value="RBBP9/YdeN"/>
</dbReference>
<dbReference type="Pfam" id="PF06821">
    <property type="entry name" value="Ser_hydrolase"/>
    <property type="match status" value="1"/>
</dbReference>
<dbReference type="RefSeq" id="WP_169202720.1">
    <property type="nucleotide sequence ID" value="NZ_CP059467.1"/>
</dbReference>
<dbReference type="SUPFAM" id="SSF53474">
    <property type="entry name" value="alpha/beta-Hydrolases"/>
    <property type="match status" value="1"/>
</dbReference>
<gene>
    <name evidence="1" type="ORF">GPA24_11335</name>
</gene>
<accession>A0ABX1NVT1</accession>
<reference evidence="1 2" key="1">
    <citation type="submission" date="2019-12" db="EMBL/GenBank/DDBJ databases">
        <title>Comparative genomics gives insights into the taxonomy of the Azoarcus-Aromatoleum group and reveals separate origins of nif in the plant-associated Azoarcus and non-plant-associated Aromatoleum sub-groups.</title>
        <authorList>
            <person name="Lafos M."/>
            <person name="Maluk M."/>
            <person name="Batista M."/>
            <person name="Junghare M."/>
            <person name="Carmona M."/>
            <person name="Faoro H."/>
            <person name="Cruz L.M."/>
            <person name="Battistoni F."/>
            <person name="De Souza E."/>
            <person name="Pedrosa F."/>
            <person name="Chen W.-M."/>
            <person name="Poole P.S."/>
            <person name="Dixon R.A."/>
            <person name="James E.K."/>
        </authorList>
    </citation>
    <scope>NUCLEOTIDE SEQUENCE [LARGE SCALE GENOMIC DNA]</scope>
    <source>
        <strain evidence="1 2">PbN1</strain>
    </source>
</reference>
<evidence type="ECO:0000313" key="2">
    <source>
        <dbReference type="Proteomes" id="UP000633943"/>
    </source>
</evidence>
<proteinExistence type="predicted"/>
<dbReference type="EMBL" id="WTVP01000028">
    <property type="protein sequence ID" value="NMG16125.1"/>
    <property type="molecule type" value="Genomic_DNA"/>
</dbReference>
<keyword evidence="1" id="KW-0378">Hydrolase</keyword>
<protein>
    <submittedName>
        <fullName evidence="1">Alpha/beta hydrolase</fullName>
    </submittedName>
</protein>
<evidence type="ECO:0000313" key="1">
    <source>
        <dbReference type="EMBL" id="NMG16125.1"/>
    </source>
</evidence>
<keyword evidence="2" id="KW-1185">Reference proteome</keyword>